<dbReference type="PANTHER" id="PTHR39206:SF1">
    <property type="entry name" value="SLL8004 PROTEIN"/>
    <property type="match status" value="1"/>
</dbReference>
<keyword evidence="1" id="KW-0547">Nucleotide-binding</keyword>
<dbReference type="InterPro" id="IPR027417">
    <property type="entry name" value="P-loop_NTPase"/>
</dbReference>
<evidence type="ECO:0000313" key="4">
    <source>
        <dbReference type="EMBL" id="BCA93344.1"/>
    </source>
</evidence>
<name>A0A6F8SY33_9GAMM</name>
<dbReference type="InterPro" id="IPR010488">
    <property type="entry name" value="Zeta_toxin_domain"/>
</dbReference>
<dbReference type="SUPFAM" id="SSF52540">
    <property type="entry name" value="P-loop containing nucleoside triphosphate hydrolases"/>
    <property type="match status" value="1"/>
</dbReference>
<feature type="domain" description="Zeta toxin" evidence="3">
    <location>
        <begin position="2"/>
        <end position="171"/>
    </location>
</feature>
<dbReference type="RefSeq" id="WP_172416651.1">
    <property type="nucleotide sequence ID" value="NZ_AP022821.1"/>
</dbReference>
<dbReference type="GO" id="GO:0016301">
    <property type="term" value="F:kinase activity"/>
    <property type="evidence" value="ECO:0007669"/>
    <property type="project" value="InterPro"/>
</dbReference>
<proteinExistence type="predicted"/>
<accession>A0A6F8SY33</accession>
<dbReference type="GO" id="GO:0005524">
    <property type="term" value="F:ATP binding"/>
    <property type="evidence" value="ECO:0007669"/>
    <property type="project" value="UniProtKB-KW"/>
</dbReference>
<evidence type="ECO:0000256" key="1">
    <source>
        <dbReference type="ARBA" id="ARBA00022741"/>
    </source>
</evidence>
<gene>
    <name evidence="4" type="ORF">HMSLTHF_31190</name>
</gene>
<dbReference type="AlphaFoldDB" id="A0A6F8SY33"/>
<dbReference type="PANTHER" id="PTHR39206">
    <property type="entry name" value="SLL8004 PROTEIN"/>
    <property type="match status" value="1"/>
</dbReference>
<reference evidence="4 5" key="1">
    <citation type="submission" date="2020-02" db="EMBL/GenBank/DDBJ databases">
        <title>Complete Genome Sequence of Halomonas meridiana strain BAA-801, Isolated from Deep Sea Thermal Vent.</title>
        <authorList>
            <person name="Takahashi Y."/>
            <person name="Takahashi H."/>
            <person name="Galipon J."/>
            <person name="Arakawa K."/>
        </authorList>
    </citation>
    <scope>NUCLEOTIDE SEQUENCE [LARGE SCALE GENOMIC DNA]</scope>
    <source>
        <strain evidence="4 5">Slthf1</strain>
    </source>
</reference>
<sequence>MPRLRLIAGPNGSGKTTLARYLIQEHVPLGQYINPDDIAKYISLPHILTGTAETLGVAAPHYDKAEQFDAFFAARLAQQIAIGLRSEWVDAQLSLTYESVMSHESHLDFVDYANNAGFESYLYYICTSDSLINQQRVKNRVMAGGHDVPQDKIVSRYNKSLELLYSMAKKCKRAYFFDNSAQEHTHFAEITPDGFLDIYESEFNRMDASWFISSLLAWISHSTSASTALRL</sequence>
<evidence type="ECO:0000256" key="2">
    <source>
        <dbReference type="ARBA" id="ARBA00022840"/>
    </source>
</evidence>
<keyword evidence="2" id="KW-0067">ATP-binding</keyword>
<dbReference type="Pfam" id="PF06414">
    <property type="entry name" value="Zeta_toxin"/>
    <property type="match status" value="1"/>
</dbReference>
<dbReference type="Proteomes" id="UP000503197">
    <property type="component" value="Chromosome"/>
</dbReference>
<protein>
    <submittedName>
        <fullName evidence="4">ATPase</fullName>
    </submittedName>
</protein>
<dbReference type="EMBL" id="AP022821">
    <property type="protein sequence ID" value="BCA93344.1"/>
    <property type="molecule type" value="Genomic_DNA"/>
</dbReference>
<evidence type="ECO:0000313" key="5">
    <source>
        <dbReference type="Proteomes" id="UP000503197"/>
    </source>
</evidence>
<evidence type="ECO:0000259" key="3">
    <source>
        <dbReference type="Pfam" id="PF06414"/>
    </source>
</evidence>
<dbReference type="Gene3D" id="3.40.50.300">
    <property type="entry name" value="P-loop containing nucleotide triphosphate hydrolases"/>
    <property type="match status" value="1"/>
</dbReference>
<organism evidence="4 5">
    <name type="scientific">Vreelandella aquamarina</name>
    <dbReference type="NCBI Taxonomy" id="77097"/>
    <lineage>
        <taxon>Bacteria</taxon>
        <taxon>Pseudomonadati</taxon>
        <taxon>Pseudomonadota</taxon>
        <taxon>Gammaproteobacteria</taxon>
        <taxon>Oceanospirillales</taxon>
        <taxon>Halomonadaceae</taxon>
        <taxon>Vreelandella</taxon>
    </lineage>
</organism>